<dbReference type="GO" id="GO:0008993">
    <property type="term" value="F:rhamnulokinase activity"/>
    <property type="evidence" value="ECO:0007669"/>
    <property type="project" value="InterPro"/>
</dbReference>
<dbReference type="PANTHER" id="PTHR10196">
    <property type="entry name" value="SUGAR KINASE"/>
    <property type="match status" value="1"/>
</dbReference>
<evidence type="ECO:0000256" key="7">
    <source>
        <dbReference type="ARBA" id="ARBA00023308"/>
    </source>
</evidence>
<dbReference type="GO" id="GO:0019301">
    <property type="term" value="P:rhamnose catabolic process"/>
    <property type="evidence" value="ECO:0007669"/>
    <property type="project" value="InterPro"/>
</dbReference>
<gene>
    <name evidence="10" type="ORF">SAMN05421834_10256</name>
</gene>
<proteinExistence type="inferred from homology"/>
<dbReference type="CDD" id="cd07771">
    <property type="entry name" value="ASKHA_NBD_FGGY_RhaB-like"/>
    <property type="match status" value="1"/>
</dbReference>
<dbReference type="Pfam" id="PF02782">
    <property type="entry name" value="FGGY_C"/>
    <property type="match status" value="1"/>
</dbReference>
<dbReference type="InterPro" id="IPR043129">
    <property type="entry name" value="ATPase_NBD"/>
</dbReference>
<keyword evidence="11" id="KW-1185">Reference proteome</keyword>
<dbReference type="RefSeq" id="WP_076543731.1">
    <property type="nucleotide sequence ID" value="NZ_FTNC01000002.1"/>
</dbReference>
<protein>
    <submittedName>
        <fullName evidence="10">Rhamnulokinase</fullName>
    </submittedName>
</protein>
<dbReference type="GO" id="GO:0005829">
    <property type="term" value="C:cytosol"/>
    <property type="evidence" value="ECO:0007669"/>
    <property type="project" value="TreeGrafter"/>
</dbReference>
<organism evidence="10 11">
    <name type="scientific">Halanaerobium kushneri</name>
    <dbReference type="NCBI Taxonomy" id="56779"/>
    <lineage>
        <taxon>Bacteria</taxon>
        <taxon>Bacillati</taxon>
        <taxon>Bacillota</taxon>
        <taxon>Clostridia</taxon>
        <taxon>Halanaerobiales</taxon>
        <taxon>Halanaerobiaceae</taxon>
        <taxon>Halanaerobium</taxon>
    </lineage>
</organism>
<dbReference type="AlphaFoldDB" id="A0A1N6QSW7"/>
<evidence type="ECO:0000313" key="11">
    <source>
        <dbReference type="Proteomes" id="UP000185669"/>
    </source>
</evidence>
<dbReference type="InterPro" id="IPR018484">
    <property type="entry name" value="FGGY_N"/>
</dbReference>
<dbReference type="Pfam" id="PF00370">
    <property type="entry name" value="FGGY_N"/>
    <property type="match status" value="1"/>
</dbReference>
<dbReference type="EMBL" id="FTNC01000002">
    <property type="protein sequence ID" value="SIQ19719.1"/>
    <property type="molecule type" value="Genomic_DNA"/>
</dbReference>
<dbReference type="InterPro" id="IPR018485">
    <property type="entry name" value="FGGY_C"/>
</dbReference>
<dbReference type="GO" id="GO:0005524">
    <property type="term" value="F:ATP binding"/>
    <property type="evidence" value="ECO:0007669"/>
    <property type="project" value="UniProtKB-KW"/>
</dbReference>
<dbReference type="GO" id="GO:0006071">
    <property type="term" value="P:glycerol metabolic process"/>
    <property type="evidence" value="ECO:0007669"/>
    <property type="project" value="TreeGrafter"/>
</dbReference>
<dbReference type="InterPro" id="IPR013449">
    <property type="entry name" value="Rhamnulokinase"/>
</dbReference>
<evidence type="ECO:0000313" key="10">
    <source>
        <dbReference type="EMBL" id="SIQ19719.1"/>
    </source>
</evidence>
<keyword evidence="4 10" id="KW-0418">Kinase</keyword>
<dbReference type="Gene3D" id="3.30.420.40">
    <property type="match status" value="2"/>
</dbReference>
<dbReference type="STRING" id="56779.SAMN05421834_10256"/>
<evidence type="ECO:0000256" key="1">
    <source>
        <dbReference type="ARBA" id="ARBA00009156"/>
    </source>
</evidence>
<name>A0A1N6QSW7_9FIRM</name>
<dbReference type="Proteomes" id="UP000185669">
    <property type="component" value="Unassembled WGS sequence"/>
</dbReference>
<keyword evidence="6" id="KW-1015">Disulfide bond</keyword>
<evidence type="ECO:0000259" key="8">
    <source>
        <dbReference type="Pfam" id="PF00370"/>
    </source>
</evidence>
<accession>A0A1N6QSW7</accession>
<keyword evidence="2" id="KW-0808">Transferase</keyword>
<sequence>MTQSKKILACDLGASSGRTILGSFDGQKIDLEVLHKFSNGGTYLNNDFHWDTLKQYNEIKAGIKKAIKKTSNQLDSVGIDTWGVDYGLLDENGTLMSVPYHYRDQRTEGLMEEVFKKISKAEIYRETGIQFMELNTIFQLFADLKNRPWIIDNAEDLLFTPDLLNYFLTGKKFNEYTIASTSQLYNPLKDKWSEKIYNKLNLPESMMQQIIRPGEKVGDILQKVKAECGIRGELPVIAVGSHDTASAVAAAPLKDENSAYLSSGTWSLLGMELDQPIITEESLAANFTNELGVGNKVRFLKNITGLWLIQECKRIWDRRGMNLSYSDITEAAEAAEPFKYSLDPDHHDFVNPDNMPEAIKNYCRETGQPVPEEPGEMARGIYESLAQNYKEVIEKLEKLTDKKIETLNMVGGGIQAEILCQYTANISKRRVVTGPIEATAIGNILTQLMALGEIASLEEGREIVRNSVELKEYLPE</sequence>
<evidence type="ECO:0000256" key="3">
    <source>
        <dbReference type="ARBA" id="ARBA00022741"/>
    </source>
</evidence>
<feature type="domain" description="Carbohydrate kinase FGGY N-terminal" evidence="8">
    <location>
        <begin position="7"/>
        <end position="247"/>
    </location>
</feature>
<dbReference type="GO" id="GO:0004370">
    <property type="term" value="F:glycerol kinase activity"/>
    <property type="evidence" value="ECO:0007669"/>
    <property type="project" value="TreeGrafter"/>
</dbReference>
<keyword evidence="7" id="KW-0684">Rhamnose metabolism</keyword>
<evidence type="ECO:0000256" key="4">
    <source>
        <dbReference type="ARBA" id="ARBA00022777"/>
    </source>
</evidence>
<reference evidence="11" key="1">
    <citation type="submission" date="2017-01" db="EMBL/GenBank/DDBJ databases">
        <authorList>
            <person name="Varghese N."/>
            <person name="Submissions S."/>
        </authorList>
    </citation>
    <scope>NUCLEOTIDE SEQUENCE [LARGE SCALE GENOMIC DNA]</scope>
    <source>
        <strain evidence="11">ATCC 700103</strain>
    </source>
</reference>
<comment type="similarity">
    <text evidence="1">Belongs to the FGGY kinase family.</text>
</comment>
<evidence type="ECO:0000256" key="6">
    <source>
        <dbReference type="ARBA" id="ARBA00023157"/>
    </source>
</evidence>
<dbReference type="PANTHER" id="PTHR10196:SF93">
    <property type="entry name" value="L-RHAMNULOKINASE"/>
    <property type="match status" value="1"/>
</dbReference>
<dbReference type="SUPFAM" id="SSF53067">
    <property type="entry name" value="Actin-like ATPase domain"/>
    <property type="match status" value="2"/>
</dbReference>
<evidence type="ECO:0000259" key="9">
    <source>
        <dbReference type="Pfam" id="PF02782"/>
    </source>
</evidence>
<keyword evidence="3" id="KW-0547">Nucleotide-binding</keyword>
<evidence type="ECO:0000256" key="5">
    <source>
        <dbReference type="ARBA" id="ARBA00022840"/>
    </source>
</evidence>
<keyword evidence="5" id="KW-0067">ATP-binding</keyword>
<feature type="domain" description="Carbohydrate kinase FGGY C-terminal" evidence="9">
    <location>
        <begin position="259"/>
        <end position="451"/>
    </location>
</feature>
<dbReference type="OrthoDB" id="9761504at2"/>
<evidence type="ECO:0000256" key="2">
    <source>
        <dbReference type="ARBA" id="ARBA00022679"/>
    </source>
</evidence>